<dbReference type="Pfam" id="PF16252">
    <property type="entry name" value="DUF4908"/>
    <property type="match status" value="1"/>
</dbReference>
<keyword evidence="2" id="KW-1185">Reference proteome</keyword>
<name>A0ABV6R2X7_9CAUL</name>
<dbReference type="RefSeq" id="WP_376835950.1">
    <property type="nucleotide sequence ID" value="NZ_JBHLSW010000006.1"/>
</dbReference>
<dbReference type="Proteomes" id="UP001589906">
    <property type="component" value="Unassembled WGS sequence"/>
</dbReference>
<evidence type="ECO:0000313" key="2">
    <source>
        <dbReference type="Proteomes" id="UP001589906"/>
    </source>
</evidence>
<comment type="caution">
    <text evidence="1">The sequence shown here is derived from an EMBL/GenBank/DDBJ whole genome shotgun (WGS) entry which is preliminary data.</text>
</comment>
<sequence>MGVDALSRTVTSPGLNGLACVLVVGAILTASHAEAQAGANLQDRQSLRDRVFGRNLPPTGRYVSEQGVGFVLDRTAGSRPLLRFDNSAETWALQPSPAPRGDVIYRTDAGDEVLRITPDGGMTLYTTRQPQGTPVSPAGSAEPLRPTPISPVDLARALIRQSGLAGRALGRTVVIDAPDVVPGSEAQVAETAAVAVEAIARVARAENLRGRASRIRRILILIGDRADVSMQGQTLRIVIQPARGPVGRPSSARIVRAVAAA</sequence>
<dbReference type="EMBL" id="JBHLSW010000006">
    <property type="protein sequence ID" value="MFC0633981.1"/>
    <property type="molecule type" value="Genomic_DNA"/>
</dbReference>
<evidence type="ECO:0000313" key="1">
    <source>
        <dbReference type="EMBL" id="MFC0633981.1"/>
    </source>
</evidence>
<reference evidence="1 2" key="1">
    <citation type="submission" date="2024-09" db="EMBL/GenBank/DDBJ databases">
        <authorList>
            <person name="Sun Q."/>
            <person name="Mori K."/>
        </authorList>
    </citation>
    <scope>NUCLEOTIDE SEQUENCE [LARGE SCALE GENOMIC DNA]</scope>
    <source>
        <strain evidence="1 2">NCAIM B.02621</strain>
    </source>
</reference>
<accession>A0ABV6R2X7</accession>
<dbReference type="InterPro" id="IPR032591">
    <property type="entry name" value="DUF4908"/>
</dbReference>
<organism evidence="1 2">
    <name type="scientific">Brevundimonas balnearis</name>
    <dbReference type="NCBI Taxonomy" id="1572858"/>
    <lineage>
        <taxon>Bacteria</taxon>
        <taxon>Pseudomonadati</taxon>
        <taxon>Pseudomonadota</taxon>
        <taxon>Alphaproteobacteria</taxon>
        <taxon>Caulobacterales</taxon>
        <taxon>Caulobacteraceae</taxon>
        <taxon>Brevundimonas</taxon>
    </lineage>
</organism>
<proteinExistence type="predicted"/>
<protein>
    <submittedName>
        <fullName evidence="1">DUF4908 domain-containing protein</fullName>
    </submittedName>
</protein>
<gene>
    <name evidence="1" type="ORF">ACFFGE_08830</name>
</gene>